<accession>A0A395V2V4</accession>
<dbReference type="EMBL" id="QRXG01000004">
    <property type="protein sequence ID" value="RGT83268.1"/>
    <property type="molecule type" value="Genomic_DNA"/>
</dbReference>
<gene>
    <name evidence="4" type="ORF">DW967_10120</name>
    <name evidence="3" type="ORF">DWX06_04090</name>
    <name evidence="2" type="ORF">DWY38_07695</name>
    <name evidence="1" type="ORF">DXD95_09605</name>
</gene>
<sequence length="172" mass="20176">MLERVDEDIANGKIKIYTDALLKELAVYKMFKINVEENRLLYQAGDLGEVYAISLAQTIGAYSLITDDTKPGGPYASLLQLDYDIIPFNFTDILLLRYLMDTADAEQTVNDFNSINEESMLNWSFASQIKKFIKRFVSDPYKDEEREWMNRFIEKYNIRLKTKFLELRQLIE</sequence>
<protein>
    <submittedName>
        <fullName evidence="2">Uncharacterized protein</fullName>
    </submittedName>
</protein>
<evidence type="ECO:0000313" key="1">
    <source>
        <dbReference type="EMBL" id="RGI67558.1"/>
    </source>
</evidence>
<dbReference type="EMBL" id="QSOB01000012">
    <property type="protein sequence ID" value="RGI67558.1"/>
    <property type="molecule type" value="Genomic_DNA"/>
</dbReference>
<evidence type="ECO:0000313" key="3">
    <source>
        <dbReference type="EMBL" id="RGT83268.1"/>
    </source>
</evidence>
<dbReference type="EMBL" id="QRUJ01000006">
    <property type="protein sequence ID" value="RGR54975.1"/>
    <property type="molecule type" value="Genomic_DNA"/>
</dbReference>
<name>A0A395V2V4_9FIRM</name>
<evidence type="ECO:0000313" key="7">
    <source>
        <dbReference type="Proteomes" id="UP000283721"/>
    </source>
</evidence>
<evidence type="ECO:0000313" key="4">
    <source>
        <dbReference type="EMBL" id="RGZ91382.1"/>
    </source>
</evidence>
<proteinExistence type="predicted"/>
<evidence type="ECO:0000313" key="6">
    <source>
        <dbReference type="Proteomes" id="UP000266066"/>
    </source>
</evidence>
<comment type="caution">
    <text evidence="2">The sequence shown here is derived from an EMBL/GenBank/DDBJ whole genome shotgun (WGS) entry which is preliminary data.</text>
</comment>
<dbReference type="Proteomes" id="UP000283721">
    <property type="component" value="Unassembled WGS sequence"/>
</dbReference>
<dbReference type="Proteomes" id="UP000266066">
    <property type="component" value="Unassembled WGS sequence"/>
</dbReference>
<evidence type="ECO:0000313" key="2">
    <source>
        <dbReference type="EMBL" id="RGR54975.1"/>
    </source>
</evidence>
<reference evidence="5 6" key="1">
    <citation type="submission" date="2018-08" db="EMBL/GenBank/DDBJ databases">
        <title>A genome reference for cultivated species of the human gut microbiota.</title>
        <authorList>
            <person name="Zou Y."/>
            <person name="Xue W."/>
            <person name="Luo G."/>
        </authorList>
    </citation>
    <scope>NUCLEOTIDE SEQUENCE [LARGE SCALE GENOMIC DNA]</scope>
    <source>
        <strain evidence="3 8">AF18-16LB</strain>
        <strain evidence="2 6">AF25-15</strain>
        <strain evidence="4 7">AM47-6BH</strain>
        <strain evidence="1 5">TM10-3</strain>
    </source>
</reference>
<dbReference type="EMBL" id="QSES01000018">
    <property type="protein sequence ID" value="RGZ91382.1"/>
    <property type="molecule type" value="Genomic_DNA"/>
</dbReference>
<dbReference type="AlphaFoldDB" id="A0A395V2V4"/>
<evidence type="ECO:0000313" key="8">
    <source>
        <dbReference type="Proteomes" id="UP000284296"/>
    </source>
</evidence>
<dbReference type="Proteomes" id="UP000284296">
    <property type="component" value="Unassembled WGS sequence"/>
</dbReference>
<evidence type="ECO:0000313" key="5">
    <source>
        <dbReference type="Proteomes" id="UP000260642"/>
    </source>
</evidence>
<organism evidence="2 6">
    <name type="scientific">Agathobacter rectalis</name>
    <dbReference type="NCBI Taxonomy" id="39491"/>
    <lineage>
        <taxon>Bacteria</taxon>
        <taxon>Bacillati</taxon>
        <taxon>Bacillota</taxon>
        <taxon>Clostridia</taxon>
        <taxon>Lachnospirales</taxon>
        <taxon>Lachnospiraceae</taxon>
        <taxon>Agathobacter</taxon>
    </lineage>
</organism>
<dbReference type="Proteomes" id="UP000260642">
    <property type="component" value="Unassembled WGS sequence"/>
</dbReference>